<dbReference type="PANTHER" id="PTHR23513">
    <property type="entry name" value="INTEGRAL MEMBRANE EFFLUX PROTEIN-RELATED"/>
    <property type="match status" value="1"/>
</dbReference>
<feature type="transmembrane region" description="Helical" evidence="6">
    <location>
        <begin position="172"/>
        <end position="190"/>
    </location>
</feature>
<evidence type="ECO:0000313" key="8">
    <source>
        <dbReference type="Proteomes" id="UP001500063"/>
    </source>
</evidence>
<keyword evidence="8" id="KW-1185">Reference proteome</keyword>
<proteinExistence type="predicted"/>
<feature type="transmembrane region" description="Helical" evidence="6">
    <location>
        <begin position="220"/>
        <end position="245"/>
    </location>
</feature>
<evidence type="ECO:0000256" key="3">
    <source>
        <dbReference type="ARBA" id="ARBA00022692"/>
    </source>
</evidence>
<accession>A0ABN0WW68</accession>
<keyword evidence="2" id="KW-1003">Cell membrane</keyword>
<dbReference type="PANTHER" id="PTHR23513:SF11">
    <property type="entry name" value="STAPHYLOFERRIN A TRANSPORTER"/>
    <property type="match status" value="1"/>
</dbReference>
<feature type="transmembrane region" description="Helical" evidence="6">
    <location>
        <begin position="348"/>
        <end position="367"/>
    </location>
</feature>
<feature type="transmembrane region" description="Helical" evidence="6">
    <location>
        <begin position="309"/>
        <end position="327"/>
    </location>
</feature>
<name>A0ABN0WW68_9ACTN</name>
<evidence type="ECO:0000256" key="6">
    <source>
        <dbReference type="SAM" id="Phobius"/>
    </source>
</evidence>
<evidence type="ECO:0000256" key="2">
    <source>
        <dbReference type="ARBA" id="ARBA00022475"/>
    </source>
</evidence>
<dbReference type="Gene3D" id="1.20.1250.20">
    <property type="entry name" value="MFS general substrate transporter like domains"/>
    <property type="match status" value="1"/>
</dbReference>
<evidence type="ECO:0008006" key="9">
    <source>
        <dbReference type="Google" id="ProtNLM"/>
    </source>
</evidence>
<dbReference type="RefSeq" id="WP_344117959.1">
    <property type="nucleotide sequence ID" value="NZ_BAAABW010000015.1"/>
</dbReference>
<protein>
    <recommendedName>
        <fullName evidence="9">MFS transporter</fullName>
    </recommendedName>
</protein>
<feature type="transmembrane region" description="Helical" evidence="6">
    <location>
        <begin position="251"/>
        <end position="270"/>
    </location>
</feature>
<dbReference type="CDD" id="cd06173">
    <property type="entry name" value="MFS_MefA_like"/>
    <property type="match status" value="1"/>
</dbReference>
<sequence length="414" mass="42481">MEYLRLLRKPPVLMLWLARGLSVIGERVYGVAVIWSIYASTGSASLMGLVAVLESAPYVVLGTLGRRAVARFSSCRALAWLDAVRAAVAVALPFLWSPDSRGTCVLFAGVLLLGVLAALFDPNLEALVPALADREHVQQVTGLFDLTGRIALITGRASAGLLLLVFSKIQLFVFNGVAFAVSAAVLGLLSRYGSVAAGRRPVSVKSSVRARPLLRAHPHVGLAIGVYGLVPLCSAATTVGMPVLLATRYGAGAGVYGLVTAAVGVGALVGNPLAGNWRPTGWLAVCCYAWAVDGVATACMGLVGRVSALGLLSALTGLVAPVAAVTLRARLGAFPPAERLRLMTVEHTATRLGSMAGILLLPLLIGFSPRGSFVAAGATVTALAIGVHALSTRIPRPGPAPSPAESGGTAVAGY</sequence>
<evidence type="ECO:0000313" key="7">
    <source>
        <dbReference type="EMBL" id="GAA0348365.1"/>
    </source>
</evidence>
<evidence type="ECO:0000256" key="1">
    <source>
        <dbReference type="ARBA" id="ARBA00004651"/>
    </source>
</evidence>
<keyword evidence="5 6" id="KW-0472">Membrane</keyword>
<feature type="transmembrane region" description="Helical" evidence="6">
    <location>
        <begin position="102"/>
        <end position="121"/>
    </location>
</feature>
<dbReference type="Pfam" id="PF07690">
    <property type="entry name" value="MFS_1"/>
    <property type="match status" value="1"/>
</dbReference>
<dbReference type="Proteomes" id="UP001500063">
    <property type="component" value="Unassembled WGS sequence"/>
</dbReference>
<dbReference type="InterPro" id="IPR036259">
    <property type="entry name" value="MFS_trans_sf"/>
</dbReference>
<reference evidence="7 8" key="1">
    <citation type="journal article" date="2019" name="Int. J. Syst. Evol. Microbiol.">
        <title>The Global Catalogue of Microorganisms (GCM) 10K type strain sequencing project: providing services to taxonomists for standard genome sequencing and annotation.</title>
        <authorList>
            <consortium name="The Broad Institute Genomics Platform"/>
            <consortium name="The Broad Institute Genome Sequencing Center for Infectious Disease"/>
            <person name="Wu L."/>
            <person name="Ma J."/>
        </authorList>
    </citation>
    <scope>NUCLEOTIDE SEQUENCE [LARGE SCALE GENOMIC DNA]</scope>
    <source>
        <strain evidence="7 8">JCM 4565</strain>
    </source>
</reference>
<comment type="caution">
    <text evidence="7">The sequence shown here is derived from an EMBL/GenBank/DDBJ whole genome shotgun (WGS) entry which is preliminary data.</text>
</comment>
<comment type="subcellular location">
    <subcellularLocation>
        <location evidence="1">Cell membrane</location>
        <topology evidence="1">Multi-pass membrane protein</topology>
    </subcellularLocation>
</comment>
<feature type="transmembrane region" description="Helical" evidence="6">
    <location>
        <begin position="282"/>
        <end position="303"/>
    </location>
</feature>
<dbReference type="SUPFAM" id="SSF103473">
    <property type="entry name" value="MFS general substrate transporter"/>
    <property type="match status" value="1"/>
</dbReference>
<dbReference type="PRINTS" id="PR01988">
    <property type="entry name" value="EXPORTERBACE"/>
</dbReference>
<feature type="transmembrane region" description="Helical" evidence="6">
    <location>
        <begin position="77"/>
        <end position="96"/>
    </location>
</feature>
<dbReference type="InterPro" id="IPR011701">
    <property type="entry name" value="MFS"/>
</dbReference>
<gene>
    <name evidence="7" type="ORF">GCM10010319_26170</name>
</gene>
<evidence type="ECO:0000256" key="5">
    <source>
        <dbReference type="ARBA" id="ARBA00023136"/>
    </source>
</evidence>
<evidence type="ECO:0000256" key="4">
    <source>
        <dbReference type="ARBA" id="ARBA00022989"/>
    </source>
</evidence>
<dbReference type="EMBL" id="BAAABW010000015">
    <property type="protein sequence ID" value="GAA0348365.1"/>
    <property type="molecule type" value="Genomic_DNA"/>
</dbReference>
<organism evidence="7 8">
    <name type="scientific">Streptomyces blastmyceticus</name>
    <dbReference type="NCBI Taxonomy" id="68180"/>
    <lineage>
        <taxon>Bacteria</taxon>
        <taxon>Bacillati</taxon>
        <taxon>Actinomycetota</taxon>
        <taxon>Actinomycetes</taxon>
        <taxon>Kitasatosporales</taxon>
        <taxon>Streptomycetaceae</taxon>
        <taxon>Streptomyces</taxon>
    </lineage>
</organism>
<keyword evidence="4 6" id="KW-1133">Transmembrane helix</keyword>
<keyword evidence="3 6" id="KW-0812">Transmembrane</keyword>
<dbReference type="InterPro" id="IPR022324">
    <property type="entry name" value="Bacilysin_exporter_BacE_put"/>
</dbReference>